<evidence type="ECO:0000259" key="6">
    <source>
        <dbReference type="Pfam" id="PF13515"/>
    </source>
</evidence>
<accession>A0A4Z0LWA6</accession>
<name>A0A4Z0LWA6_9GAMM</name>
<dbReference type="Pfam" id="PF13515">
    <property type="entry name" value="FUSC_2"/>
    <property type="match status" value="1"/>
</dbReference>
<feature type="domain" description="Integral membrane bound transporter" evidence="6">
    <location>
        <begin position="229"/>
        <end position="357"/>
    </location>
</feature>
<proteinExistence type="predicted"/>
<keyword evidence="3 5" id="KW-1133">Transmembrane helix</keyword>
<evidence type="ECO:0000256" key="5">
    <source>
        <dbReference type="SAM" id="Phobius"/>
    </source>
</evidence>
<sequence>MSQPNHTQHATTAESVGLLRTVMHLLHRQQLKSSLQLQQLPFFRNELLAGVQTGLTVLFALVAVQLSPWPQMVGFAGLGSLIALFGRFESRSGRNRMLLQAAAIQTGSVLLMSSAKWVGLPQPALLLLLACLCGLYLFIAVTGRYGPPGPLIFVFAAGSCIGGDVTQQVIVERTVATGAAALLGWLICVATTFLRQTPGPDTNFPEPPPVPALSHRLIASMRTIISTALAMFIVHYGFDVHYPAWAGMGALAVTQGAYLHISMNRAMQRMVGTTIGAMMAWAVLQFELDIWGLIAVIALFQIITEIVIGKNYALGQMFVAPMALLMTHLAAPWIPSAAMVPERVLDTVIGACIGMAVAVVLSSMDERRYLHKLRQPANEHQL</sequence>
<evidence type="ECO:0000313" key="7">
    <source>
        <dbReference type="EMBL" id="TGD71530.1"/>
    </source>
</evidence>
<dbReference type="AlphaFoldDB" id="A0A4Z0LWA6"/>
<evidence type="ECO:0000256" key="4">
    <source>
        <dbReference type="ARBA" id="ARBA00023136"/>
    </source>
</evidence>
<feature type="transmembrane region" description="Helical" evidence="5">
    <location>
        <begin position="242"/>
        <end position="259"/>
    </location>
</feature>
<evidence type="ECO:0000313" key="8">
    <source>
        <dbReference type="Proteomes" id="UP000298050"/>
    </source>
</evidence>
<reference evidence="7 8" key="1">
    <citation type="submission" date="2019-04" db="EMBL/GenBank/DDBJ databases">
        <title>Taxonomy of novel Haliea sp. from mangrove soil of West Coast of India.</title>
        <authorList>
            <person name="Verma A."/>
            <person name="Kumar P."/>
            <person name="Krishnamurthi S."/>
        </authorList>
    </citation>
    <scope>NUCLEOTIDE SEQUENCE [LARGE SCALE GENOMIC DNA]</scope>
    <source>
        <strain evidence="7 8">SAOS-164</strain>
    </source>
</reference>
<feature type="transmembrane region" description="Helical" evidence="5">
    <location>
        <begin position="317"/>
        <end position="335"/>
    </location>
</feature>
<gene>
    <name evidence="7" type="ORF">E4634_17925</name>
</gene>
<feature type="transmembrane region" description="Helical" evidence="5">
    <location>
        <begin position="176"/>
        <end position="194"/>
    </location>
</feature>
<comment type="subcellular location">
    <subcellularLocation>
        <location evidence="1">Membrane</location>
        <topology evidence="1">Multi-pass membrane protein</topology>
    </subcellularLocation>
</comment>
<evidence type="ECO:0000256" key="2">
    <source>
        <dbReference type="ARBA" id="ARBA00022692"/>
    </source>
</evidence>
<dbReference type="EMBL" id="SRLE01000013">
    <property type="protein sequence ID" value="TGD71530.1"/>
    <property type="molecule type" value="Genomic_DNA"/>
</dbReference>
<protein>
    <submittedName>
        <fullName evidence="7">FUSC family protein</fullName>
    </submittedName>
</protein>
<keyword evidence="8" id="KW-1185">Reference proteome</keyword>
<keyword evidence="2 5" id="KW-0812">Transmembrane</keyword>
<keyword evidence="4 5" id="KW-0472">Membrane</keyword>
<dbReference type="Proteomes" id="UP000298050">
    <property type="component" value="Unassembled WGS sequence"/>
</dbReference>
<comment type="caution">
    <text evidence="7">The sequence shown here is derived from an EMBL/GenBank/DDBJ whole genome shotgun (WGS) entry which is preliminary data.</text>
</comment>
<organism evidence="7 8">
    <name type="scientific">Mangrovimicrobium sediminis</name>
    <dbReference type="NCBI Taxonomy" id="2562682"/>
    <lineage>
        <taxon>Bacteria</taxon>
        <taxon>Pseudomonadati</taxon>
        <taxon>Pseudomonadota</taxon>
        <taxon>Gammaproteobacteria</taxon>
        <taxon>Cellvibrionales</taxon>
        <taxon>Halieaceae</taxon>
        <taxon>Mangrovimicrobium</taxon>
    </lineage>
</organism>
<feature type="transmembrane region" description="Helical" evidence="5">
    <location>
        <begin position="42"/>
        <end position="63"/>
    </location>
</feature>
<dbReference type="RefSeq" id="WP_135446046.1">
    <property type="nucleotide sequence ID" value="NZ_SRLE01000013.1"/>
</dbReference>
<evidence type="ECO:0000256" key="3">
    <source>
        <dbReference type="ARBA" id="ARBA00022989"/>
    </source>
</evidence>
<feature type="transmembrane region" description="Helical" evidence="5">
    <location>
        <begin position="215"/>
        <end position="236"/>
    </location>
</feature>
<dbReference type="GO" id="GO:0016020">
    <property type="term" value="C:membrane"/>
    <property type="evidence" value="ECO:0007669"/>
    <property type="project" value="UniProtKB-SubCell"/>
</dbReference>
<dbReference type="InterPro" id="IPR049453">
    <property type="entry name" value="Memb_transporter_dom"/>
</dbReference>
<feature type="transmembrane region" description="Helical" evidence="5">
    <location>
        <begin position="124"/>
        <end position="143"/>
    </location>
</feature>
<evidence type="ECO:0000256" key="1">
    <source>
        <dbReference type="ARBA" id="ARBA00004141"/>
    </source>
</evidence>
<dbReference type="OrthoDB" id="581879at2"/>
<feature type="transmembrane region" description="Helical" evidence="5">
    <location>
        <begin position="347"/>
        <end position="364"/>
    </location>
</feature>